<dbReference type="GO" id="GO:0005829">
    <property type="term" value="C:cytosol"/>
    <property type="evidence" value="ECO:0007669"/>
    <property type="project" value="TreeGrafter"/>
</dbReference>
<dbReference type="AlphaFoldDB" id="A0A2A2K9W4"/>
<gene>
    <name evidence="6" type="ORF">WR25_02564</name>
</gene>
<dbReference type="SUPFAM" id="SSF53328">
    <property type="entry name" value="Formyltransferase"/>
    <property type="match status" value="1"/>
</dbReference>
<dbReference type="GO" id="GO:0006189">
    <property type="term" value="P:'de novo' IMP biosynthetic process"/>
    <property type="evidence" value="ECO:0007669"/>
    <property type="project" value="TreeGrafter"/>
</dbReference>
<comment type="caution">
    <text evidence="6">The sequence shown here is derived from an EMBL/GenBank/DDBJ whole genome shotgun (WGS) entry which is preliminary data.</text>
</comment>
<name>A0A2A2K9W4_9BILA</name>
<evidence type="ECO:0000256" key="1">
    <source>
        <dbReference type="ARBA" id="ARBA00005054"/>
    </source>
</evidence>
<evidence type="ECO:0000313" key="6">
    <source>
        <dbReference type="EMBL" id="PAV70702.1"/>
    </source>
</evidence>
<keyword evidence="4" id="KW-0658">Purine biosynthesis</keyword>
<dbReference type="GO" id="GO:0004644">
    <property type="term" value="F:phosphoribosylglycinamide formyltransferase activity"/>
    <property type="evidence" value="ECO:0007669"/>
    <property type="project" value="UniProtKB-EC"/>
</dbReference>
<comment type="pathway">
    <text evidence="1">Purine metabolism; IMP biosynthesis via de novo pathway; N(2)-formyl-N(1)-(5-phospho-D-ribosyl)glycinamide from N(1)-(5-phospho-D-ribosyl)glycinamide (10-formyl THF route): step 1/1.</text>
</comment>
<dbReference type="PANTHER" id="PTHR43369">
    <property type="entry name" value="PHOSPHORIBOSYLGLYCINAMIDE FORMYLTRANSFERASE"/>
    <property type="match status" value="1"/>
</dbReference>
<sequence length="99" mass="11006">MVKLIEYSKRRASHYEVVLVISNKPNAGGIEKAKQMGIPVEIVENTKEEVDHGKILAQEAVQIGENDTAETLHAAIQAEEYKLFPIATDNYAAKLLEEI</sequence>
<evidence type="ECO:0000256" key="4">
    <source>
        <dbReference type="ARBA" id="ARBA00022755"/>
    </source>
</evidence>
<evidence type="ECO:0000256" key="3">
    <source>
        <dbReference type="ARBA" id="ARBA00022679"/>
    </source>
</evidence>
<dbReference type="Pfam" id="PF00551">
    <property type="entry name" value="Formyl_trans_N"/>
    <property type="match status" value="1"/>
</dbReference>
<keyword evidence="7" id="KW-1185">Reference proteome</keyword>
<dbReference type="EC" id="2.1.2.2" evidence="2"/>
<dbReference type="OrthoDB" id="5575075at2759"/>
<dbReference type="STRING" id="2018661.A0A2A2K9W4"/>
<accession>A0A2A2K9W4</accession>
<protein>
    <recommendedName>
        <fullName evidence="2">phosphoribosylglycinamide formyltransferase 1</fullName>
        <ecNumber evidence="2">2.1.2.2</ecNumber>
    </recommendedName>
</protein>
<dbReference type="EMBL" id="LIAE01009217">
    <property type="protein sequence ID" value="PAV70702.1"/>
    <property type="molecule type" value="Genomic_DNA"/>
</dbReference>
<dbReference type="Gene3D" id="3.40.50.170">
    <property type="entry name" value="Formyl transferase, N-terminal domain"/>
    <property type="match status" value="2"/>
</dbReference>
<dbReference type="PANTHER" id="PTHR43369:SF2">
    <property type="entry name" value="PHOSPHORIBOSYLGLYCINAMIDE FORMYLTRANSFERASE"/>
    <property type="match status" value="1"/>
</dbReference>
<evidence type="ECO:0000259" key="5">
    <source>
        <dbReference type="Pfam" id="PF00551"/>
    </source>
</evidence>
<reference evidence="6 7" key="1">
    <citation type="journal article" date="2017" name="Curr. Biol.">
        <title>Genome architecture and evolution of a unichromosomal asexual nematode.</title>
        <authorList>
            <person name="Fradin H."/>
            <person name="Zegar C."/>
            <person name="Gutwein M."/>
            <person name="Lucas J."/>
            <person name="Kovtun M."/>
            <person name="Corcoran D."/>
            <person name="Baugh L.R."/>
            <person name="Kiontke K."/>
            <person name="Gunsalus K."/>
            <person name="Fitch D.H."/>
            <person name="Piano F."/>
        </authorList>
    </citation>
    <scope>NUCLEOTIDE SEQUENCE [LARGE SCALE GENOMIC DNA]</scope>
    <source>
        <strain evidence="6">PF1309</strain>
    </source>
</reference>
<evidence type="ECO:0000313" key="7">
    <source>
        <dbReference type="Proteomes" id="UP000218231"/>
    </source>
</evidence>
<evidence type="ECO:0000256" key="2">
    <source>
        <dbReference type="ARBA" id="ARBA00012254"/>
    </source>
</evidence>
<dbReference type="InterPro" id="IPR002376">
    <property type="entry name" value="Formyl_transf_N"/>
</dbReference>
<proteinExistence type="predicted"/>
<dbReference type="Proteomes" id="UP000218231">
    <property type="component" value="Unassembled WGS sequence"/>
</dbReference>
<feature type="domain" description="Formyl transferase N-terminal" evidence="5">
    <location>
        <begin position="46"/>
        <end position="87"/>
    </location>
</feature>
<keyword evidence="3" id="KW-0808">Transferase</keyword>
<dbReference type="InterPro" id="IPR036477">
    <property type="entry name" value="Formyl_transf_N_sf"/>
</dbReference>
<organism evidence="6 7">
    <name type="scientific">Diploscapter pachys</name>
    <dbReference type="NCBI Taxonomy" id="2018661"/>
    <lineage>
        <taxon>Eukaryota</taxon>
        <taxon>Metazoa</taxon>
        <taxon>Ecdysozoa</taxon>
        <taxon>Nematoda</taxon>
        <taxon>Chromadorea</taxon>
        <taxon>Rhabditida</taxon>
        <taxon>Rhabditina</taxon>
        <taxon>Rhabditomorpha</taxon>
        <taxon>Rhabditoidea</taxon>
        <taxon>Rhabditidae</taxon>
        <taxon>Diploscapter</taxon>
    </lineage>
</organism>